<organism evidence="2 3">
    <name type="scientific">Stachybotrys chartarum (strain CBS 109288 / IBT 7711)</name>
    <name type="common">Toxic black mold</name>
    <name type="synonym">Stilbospora chartarum</name>
    <dbReference type="NCBI Taxonomy" id="1280523"/>
    <lineage>
        <taxon>Eukaryota</taxon>
        <taxon>Fungi</taxon>
        <taxon>Dikarya</taxon>
        <taxon>Ascomycota</taxon>
        <taxon>Pezizomycotina</taxon>
        <taxon>Sordariomycetes</taxon>
        <taxon>Hypocreomycetidae</taxon>
        <taxon>Hypocreales</taxon>
        <taxon>Stachybotryaceae</taxon>
        <taxon>Stachybotrys</taxon>
    </lineage>
</organism>
<sequence>MASSTGAYEYEEISHQPSSVETRLLTLHPGNYSDIIRISIKKVDLDALRRPRFEALSYHWGSPQAIGTVYVDHGGTIPIAQNLGTALRYLRNRNRRRTLWIDALCINQQNETEKNHHVRWMGQVFSMAFRVIVFLGHLGQGDERAIDHLVRIGESVEPDWVQPSFEVKEQYESMFLGTTPMLSQEETREIDAIMSRPVFSRLWVIQEVSLMEDPNQGIVQCGNKTASWNSFRTGFWVMSTSPRLHFNHPGKALSEFELLPDSNHFICNPEYGVQASDIFHGLTRYGCSEPVDRIFGILGLLKKTCPNFEIKVDYNRPVDSVFEELQRNEIESEGIHLLRFCETRTQQIDSPGWHAPSWVPRPLSDVSNLATTRPMPMARFKPHFKLESNGVLQVWGHCIGTIAKTWDCSPMALAWSNGCGLKYILKCLYDLHMDGFFSSNRSFTAEHNIILAMETLLSHCYKETTAPSWNYPSWHAVSAMISKFCERQRRNDVQEDEPDVSFSALHSVLSKTFRSPTVFFVSENGHIGLGTQGTRQKDEIYAIYGLACYMVLRAEDAKHRVVGPARIGGERAGEAVFGPLPNRNIWLGYDSLREKHFFKNSETGKVIQDPRMADYLGVLDHRKQCAWGGEINVDFENPDVLTPPRTRLLLI</sequence>
<dbReference type="OrthoDB" id="4850726at2759"/>
<dbReference type="InterPro" id="IPR052895">
    <property type="entry name" value="HetReg/Transcr_Mod"/>
</dbReference>
<evidence type="ECO:0000313" key="3">
    <source>
        <dbReference type="Proteomes" id="UP000028045"/>
    </source>
</evidence>
<dbReference type="Pfam" id="PF06985">
    <property type="entry name" value="HET"/>
    <property type="match status" value="1"/>
</dbReference>
<reference evidence="2 3" key="1">
    <citation type="journal article" date="2014" name="BMC Genomics">
        <title>Comparative genome sequencing reveals chemotype-specific gene clusters in the toxigenic black mold Stachybotrys.</title>
        <authorList>
            <person name="Semeiks J."/>
            <person name="Borek D."/>
            <person name="Otwinowski Z."/>
            <person name="Grishin N.V."/>
        </authorList>
    </citation>
    <scope>NUCLEOTIDE SEQUENCE [LARGE SCALE GENOMIC DNA]</scope>
    <source>
        <strain evidence="3">CBS 109288 / IBT 7711</strain>
    </source>
</reference>
<dbReference type="HOGENOM" id="CLU_004184_7_4_1"/>
<keyword evidence="3" id="KW-1185">Reference proteome</keyword>
<dbReference type="PANTHER" id="PTHR24148:SF64">
    <property type="entry name" value="HETEROKARYON INCOMPATIBILITY DOMAIN-CONTAINING PROTEIN"/>
    <property type="match status" value="1"/>
</dbReference>
<dbReference type="EMBL" id="KL648635">
    <property type="protein sequence ID" value="KEY67063.1"/>
    <property type="molecule type" value="Genomic_DNA"/>
</dbReference>
<accession>A0A084AP34</accession>
<feature type="domain" description="Heterokaryon incompatibility" evidence="1">
    <location>
        <begin position="53"/>
        <end position="207"/>
    </location>
</feature>
<protein>
    <recommendedName>
        <fullName evidence="1">Heterokaryon incompatibility domain-containing protein</fullName>
    </recommendedName>
</protein>
<evidence type="ECO:0000313" key="2">
    <source>
        <dbReference type="EMBL" id="KEY67063.1"/>
    </source>
</evidence>
<evidence type="ECO:0000259" key="1">
    <source>
        <dbReference type="Pfam" id="PF06985"/>
    </source>
</evidence>
<gene>
    <name evidence="2" type="ORF">S7711_04737</name>
</gene>
<dbReference type="AlphaFoldDB" id="A0A084AP34"/>
<dbReference type="Proteomes" id="UP000028045">
    <property type="component" value="Unassembled WGS sequence"/>
</dbReference>
<dbReference type="InterPro" id="IPR010730">
    <property type="entry name" value="HET"/>
</dbReference>
<dbReference type="PANTHER" id="PTHR24148">
    <property type="entry name" value="ANKYRIN REPEAT DOMAIN-CONTAINING PROTEIN 39 HOMOLOG-RELATED"/>
    <property type="match status" value="1"/>
</dbReference>
<proteinExistence type="predicted"/>
<name>A0A084AP34_STACB</name>